<feature type="domain" description="FAD/NAD(P)-binding" evidence="7">
    <location>
        <begin position="6"/>
        <end position="313"/>
    </location>
</feature>
<dbReference type="Pfam" id="PF07992">
    <property type="entry name" value="Pyr_redox_2"/>
    <property type="match status" value="1"/>
</dbReference>
<keyword evidence="9" id="KW-1185">Reference proteome</keyword>
<feature type="binding site" evidence="4">
    <location>
        <position position="263"/>
    </location>
    <ligand>
        <name>NAD(+)</name>
        <dbReference type="ChEBI" id="CHEBI:57540"/>
    </ligand>
</feature>
<dbReference type="InterPro" id="IPR004099">
    <property type="entry name" value="Pyr_nucl-diS_OxRdtase_dimer"/>
</dbReference>
<evidence type="ECO:0000256" key="1">
    <source>
        <dbReference type="ARBA" id="ARBA00007532"/>
    </source>
</evidence>
<feature type="disulfide bond" description="Redox-active" evidence="5">
    <location>
        <begin position="43"/>
        <end position="48"/>
    </location>
</feature>
<dbReference type="EMBL" id="CP019352">
    <property type="protein sequence ID" value="APX98985.1"/>
    <property type="molecule type" value="Genomic_DNA"/>
</dbReference>
<evidence type="ECO:0000256" key="3">
    <source>
        <dbReference type="ARBA" id="ARBA00022827"/>
    </source>
</evidence>
<evidence type="ECO:0000256" key="5">
    <source>
        <dbReference type="PIRSR" id="PIRSR000350-4"/>
    </source>
</evidence>
<dbReference type="PIRSF" id="PIRSF000350">
    <property type="entry name" value="Mercury_reductase_MerA"/>
    <property type="match status" value="1"/>
</dbReference>
<sequence>MKTKHYNVFVIGSGIAGQTVAKACVKQKLTVAIADNREFGGTCANRGCDPKKTLIQFSAFLEQSHRLEKIGVSKLPKISWKKVQQFKTQFVEDIPVKTEENLKELKIDLYHQSPEFINENQVLVEGKTISADYFVIATGNTPRILPIKGNQYLETSDTILNMEKIPKSASFIGSGYVGMEFATMLAILGCKVTVFEQGDKALSNFDQFLVEKLIVKMKDLGVNFIFNSEVSSIEKLNKNLRIKYKENGKKKRHKSRKVFNTAGRVPSVKDLKLDNANIKLDETGIVVNDFLQSTTNKKVYACGDVSSLSLPLTPLSGLQGYIVGENIINNNKKEFQFPVVPSTVFTQPNLSSIGLQEDEAKKRYKNILVFKGEATDWFNAKKSNQNTYAYKIIVNKRTEEIVGAHILSELANENINLFSMAISNKMTVSEFKRLIFTYPSYSNDLKAMLADED</sequence>
<feature type="binding site" evidence="4">
    <location>
        <position position="304"/>
    </location>
    <ligand>
        <name>FAD</name>
        <dbReference type="ChEBI" id="CHEBI:57692"/>
    </ligand>
</feature>
<dbReference type="PANTHER" id="PTHR43014">
    <property type="entry name" value="MERCURIC REDUCTASE"/>
    <property type="match status" value="1"/>
</dbReference>
<keyword evidence="4" id="KW-0547">Nucleotide-binding</keyword>
<keyword evidence="4" id="KW-0520">NAD</keyword>
<evidence type="ECO:0000259" key="7">
    <source>
        <dbReference type="Pfam" id="PF07992"/>
    </source>
</evidence>
<dbReference type="Gene3D" id="3.30.390.30">
    <property type="match status" value="1"/>
</dbReference>
<gene>
    <name evidence="8" type="ORF">BWR22_01235</name>
</gene>
<evidence type="ECO:0000313" key="8">
    <source>
        <dbReference type="EMBL" id="APX98985.1"/>
    </source>
</evidence>
<dbReference type="GO" id="GO:0000166">
    <property type="term" value="F:nucleotide binding"/>
    <property type="evidence" value="ECO:0007669"/>
    <property type="project" value="UniProtKB-KW"/>
</dbReference>
<accession>A0AAC9LI36</accession>
<dbReference type="Pfam" id="PF02852">
    <property type="entry name" value="Pyr_redox_dim"/>
    <property type="match status" value="1"/>
</dbReference>
<dbReference type="SUPFAM" id="SSF51905">
    <property type="entry name" value="FAD/NAD(P)-binding domain"/>
    <property type="match status" value="1"/>
</dbReference>
<feature type="binding site" evidence="4">
    <location>
        <position position="196"/>
    </location>
    <ligand>
        <name>NAD(+)</name>
        <dbReference type="ChEBI" id="CHEBI:57540"/>
    </ligand>
</feature>
<evidence type="ECO:0000256" key="4">
    <source>
        <dbReference type="PIRSR" id="PIRSR000350-3"/>
    </source>
</evidence>
<dbReference type="PRINTS" id="PR00368">
    <property type="entry name" value="FADPNR"/>
</dbReference>
<dbReference type="KEGG" id="lvn:BWR22_01235"/>
<dbReference type="InterPro" id="IPR001100">
    <property type="entry name" value="Pyr_nuc-diS_OxRdtase"/>
</dbReference>
<dbReference type="GO" id="GO:0016491">
    <property type="term" value="F:oxidoreductase activity"/>
    <property type="evidence" value="ECO:0007669"/>
    <property type="project" value="InterPro"/>
</dbReference>
<feature type="binding site" evidence="4">
    <location>
        <begin position="173"/>
        <end position="180"/>
    </location>
    <ligand>
        <name>NAD(+)</name>
        <dbReference type="ChEBI" id="CHEBI:57540"/>
    </ligand>
</feature>
<dbReference type="Gene3D" id="3.50.50.60">
    <property type="entry name" value="FAD/NAD(P)-binding domain"/>
    <property type="match status" value="2"/>
</dbReference>
<feature type="domain" description="Pyridine nucleotide-disulphide oxidoreductase dimerisation" evidence="6">
    <location>
        <begin position="340"/>
        <end position="447"/>
    </location>
</feature>
<keyword evidence="3 4" id="KW-0274">FAD</keyword>
<dbReference type="AlphaFoldDB" id="A0AAC9LI36"/>
<dbReference type="RefSeq" id="WP_076731629.1">
    <property type="nucleotide sequence ID" value="NZ_CP019352.1"/>
</dbReference>
<evidence type="ECO:0000256" key="2">
    <source>
        <dbReference type="ARBA" id="ARBA00022630"/>
    </source>
</evidence>
<dbReference type="InterPro" id="IPR016156">
    <property type="entry name" value="FAD/NAD-linked_Rdtase_dimer_sf"/>
</dbReference>
<evidence type="ECO:0000259" key="6">
    <source>
        <dbReference type="Pfam" id="PF02852"/>
    </source>
</evidence>
<dbReference type="Proteomes" id="UP000187506">
    <property type="component" value="Chromosome"/>
</dbReference>
<dbReference type="InterPro" id="IPR023753">
    <property type="entry name" value="FAD/NAD-binding_dom"/>
</dbReference>
<name>A0AAC9LI36_9FLAO</name>
<organism evidence="8 9">
    <name type="scientific">Lacinutrix venerupis</name>
    <dbReference type="NCBI Taxonomy" id="1486034"/>
    <lineage>
        <taxon>Bacteria</taxon>
        <taxon>Pseudomonadati</taxon>
        <taxon>Bacteroidota</taxon>
        <taxon>Flavobacteriia</taxon>
        <taxon>Flavobacteriales</taxon>
        <taxon>Flavobacteriaceae</taxon>
        <taxon>Lacinutrix</taxon>
    </lineage>
</organism>
<proteinExistence type="inferred from homology"/>
<dbReference type="PANTHER" id="PTHR43014:SF5">
    <property type="entry name" value="GLUTATHIONE REDUCTASE (NADPH)"/>
    <property type="match status" value="1"/>
</dbReference>
<dbReference type="SUPFAM" id="SSF55424">
    <property type="entry name" value="FAD/NAD-linked reductases, dimerisation (C-terminal) domain"/>
    <property type="match status" value="1"/>
</dbReference>
<feature type="binding site" evidence="4">
    <location>
        <position position="52"/>
    </location>
    <ligand>
        <name>FAD</name>
        <dbReference type="ChEBI" id="CHEBI:57692"/>
    </ligand>
</feature>
<protein>
    <submittedName>
        <fullName evidence="8">Pyridine nucleotide-disulfide oxidoreductase</fullName>
    </submittedName>
</protein>
<reference evidence="8 9" key="1">
    <citation type="submission" date="2017-01" db="EMBL/GenBank/DDBJ databases">
        <title>Complete genome of Lacinutrix venerupis DOK2-8 isolated from seawater in Dokdo.</title>
        <authorList>
            <person name="Chi W.-J."/>
            <person name="Kim J.H."/>
        </authorList>
    </citation>
    <scope>NUCLEOTIDE SEQUENCE [LARGE SCALE GENOMIC DNA]</scope>
    <source>
        <strain evidence="8 9">DOK2-8</strain>
    </source>
</reference>
<comment type="similarity">
    <text evidence="1">Belongs to the class-I pyridine nucleotide-disulfide oxidoreductase family.</text>
</comment>
<keyword evidence="2" id="KW-0285">Flavoprotein</keyword>
<dbReference type="InterPro" id="IPR036188">
    <property type="entry name" value="FAD/NAD-bd_sf"/>
</dbReference>
<comment type="cofactor">
    <cofactor evidence="4">
        <name>FAD</name>
        <dbReference type="ChEBI" id="CHEBI:57692"/>
    </cofactor>
    <text evidence="4">Binds 1 FAD per subunit.</text>
</comment>
<evidence type="ECO:0000313" key="9">
    <source>
        <dbReference type="Proteomes" id="UP000187506"/>
    </source>
</evidence>
<dbReference type="PRINTS" id="PR00411">
    <property type="entry name" value="PNDRDTASEI"/>
</dbReference>